<dbReference type="GO" id="GO:0004439">
    <property type="term" value="F:phosphatidylinositol-4,5-bisphosphate 5-phosphatase activity"/>
    <property type="evidence" value="ECO:0007669"/>
    <property type="project" value="TreeGrafter"/>
</dbReference>
<feature type="compositionally biased region" description="Acidic residues" evidence="1">
    <location>
        <begin position="477"/>
        <end position="490"/>
    </location>
</feature>
<evidence type="ECO:0000259" key="2">
    <source>
        <dbReference type="SMART" id="SM00128"/>
    </source>
</evidence>
<dbReference type="PANTHER" id="PTHR11200">
    <property type="entry name" value="INOSITOL 5-PHOSPHATASE"/>
    <property type="match status" value="1"/>
</dbReference>
<feature type="compositionally biased region" description="Polar residues" evidence="1">
    <location>
        <begin position="385"/>
        <end position="398"/>
    </location>
</feature>
<evidence type="ECO:0000313" key="3">
    <source>
        <dbReference type="EMBL" id="KAG5642057.1"/>
    </source>
</evidence>
<feature type="region of interest" description="Disordered" evidence="1">
    <location>
        <begin position="304"/>
        <end position="540"/>
    </location>
</feature>
<dbReference type="GO" id="GO:0046856">
    <property type="term" value="P:phosphatidylinositol dephosphorylation"/>
    <property type="evidence" value="ECO:0007669"/>
    <property type="project" value="InterPro"/>
</dbReference>
<feature type="compositionally biased region" description="Low complexity" evidence="1">
    <location>
        <begin position="670"/>
        <end position="682"/>
    </location>
</feature>
<feature type="compositionally biased region" description="Basic and acidic residues" evidence="1">
    <location>
        <begin position="45"/>
        <end position="55"/>
    </location>
</feature>
<accession>A0A9P7G7T5</accession>
<dbReference type="OrthoDB" id="405996at2759"/>
<protein>
    <recommendedName>
        <fullName evidence="2">Inositol polyphosphate-related phosphatase domain-containing protein</fullName>
    </recommendedName>
</protein>
<feature type="domain" description="Inositol polyphosphate-related phosphatase" evidence="2">
    <location>
        <begin position="61"/>
        <end position="329"/>
    </location>
</feature>
<reference evidence="3" key="1">
    <citation type="submission" date="2020-07" db="EMBL/GenBank/DDBJ databases">
        <authorList>
            <person name="Nieuwenhuis M."/>
            <person name="Van De Peppel L.J.J."/>
        </authorList>
    </citation>
    <scope>NUCLEOTIDE SEQUENCE</scope>
    <source>
        <strain evidence="3">AP01</strain>
        <tissue evidence="3">Mycelium</tissue>
    </source>
</reference>
<dbReference type="InterPro" id="IPR046985">
    <property type="entry name" value="IP5"/>
</dbReference>
<feature type="compositionally biased region" description="Polar residues" evidence="1">
    <location>
        <begin position="352"/>
        <end position="362"/>
    </location>
</feature>
<comment type="caution">
    <text evidence="3">The sequence shown here is derived from an EMBL/GenBank/DDBJ whole genome shotgun (WGS) entry which is preliminary data.</text>
</comment>
<dbReference type="InterPro" id="IPR036691">
    <property type="entry name" value="Endo/exonu/phosph_ase_sf"/>
</dbReference>
<feature type="compositionally biased region" description="Low complexity" evidence="1">
    <location>
        <begin position="718"/>
        <end position="733"/>
    </location>
</feature>
<dbReference type="AlphaFoldDB" id="A0A9P7G7T5"/>
<dbReference type="PANTHER" id="PTHR11200:SF275">
    <property type="entry name" value="LD06095P"/>
    <property type="match status" value="1"/>
</dbReference>
<feature type="compositionally biased region" description="Basic residues" evidence="1">
    <location>
        <begin position="405"/>
        <end position="425"/>
    </location>
</feature>
<keyword evidence="4" id="KW-1185">Reference proteome</keyword>
<dbReference type="Gene3D" id="3.60.10.10">
    <property type="entry name" value="Endonuclease/exonuclease/phosphatase"/>
    <property type="match status" value="2"/>
</dbReference>
<proteinExistence type="predicted"/>
<dbReference type="EMBL" id="JABCKV010000220">
    <property type="protein sequence ID" value="KAG5642057.1"/>
    <property type="molecule type" value="Genomic_DNA"/>
</dbReference>
<dbReference type="SUPFAM" id="SSF56219">
    <property type="entry name" value="DNase I-like"/>
    <property type="match status" value="1"/>
</dbReference>
<feature type="compositionally biased region" description="Basic and acidic residues" evidence="1">
    <location>
        <begin position="305"/>
        <end position="339"/>
    </location>
</feature>
<feature type="region of interest" description="Disordered" evidence="1">
    <location>
        <begin position="718"/>
        <end position="745"/>
    </location>
</feature>
<feature type="compositionally biased region" description="Basic and acidic residues" evidence="1">
    <location>
        <begin position="9"/>
        <end position="34"/>
    </location>
</feature>
<reference evidence="3" key="2">
    <citation type="submission" date="2021-10" db="EMBL/GenBank/DDBJ databases">
        <title>Phylogenomics reveals ancestral predisposition of the termite-cultivated fungus Termitomyces towards a domesticated lifestyle.</title>
        <authorList>
            <person name="Auxier B."/>
            <person name="Grum-Grzhimaylo A."/>
            <person name="Cardenas M.E."/>
            <person name="Lodge J.D."/>
            <person name="Laessoe T."/>
            <person name="Pedersen O."/>
            <person name="Smith M.E."/>
            <person name="Kuyper T.W."/>
            <person name="Franco-Molano E.A."/>
            <person name="Baroni T.J."/>
            <person name="Aanen D.K."/>
        </authorList>
    </citation>
    <scope>NUCLEOTIDE SEQUENCE</scope>
    <source>
        <strain evidence="3">AP01</strain>
        <tissue evidence="3">Mycelium</tissue>
    </source>
</reference>
<sequence length="778" mass="86612">MGLGAGFKLIDKDRDRDRDKDPSHRDRDKEYDKPRLKHMSLSLSREGREKDKDKEEETPEPPSGWTSMIEDWLCQGSGSGAVGVRSGTGSPTVADVGSPKPLSSRPSMKEKEVKKGPYQLLIKERMMGIYLAVYVHREVRGLVRGTSRSAVTAGLIGGRVGNKGGVGITMNLDGTTFLFLNAHLAAHEGRVNHRLSNLAKIKAELSVDDWLAPDDPRVMAEDLTDKFDYAFLCGDLNFRLDISRLHADWLMSRKDYAQALAFDQLTNLMTRGEAFFGFREAPINFPPTFKYDVLRTLKRAKRRGSKMDRLRRPGERSHRLTEVEEKELEQLEKEEAAKNEDEEGEEAEAASMASSNWTSAHSRVTERERDRDRDLEDEEYYTGPGHTQTNVSASTSKVSLAVHAAKTKWRSLLPSKHKAKAKPHATRSSVEVLNGPLTPFLTSDGAQSQSLDRPLDRLRPPPMIYASDTKSKSSLPSDDDNDSQLSEEEEKGVYDSSHKKRVPSWCDRILWKTTVEPEPEPDPEDDKDEASGREALVRPRATRINQFFVNAFRPLSARVRKDSWASMATSTTSGELEDTEKDEQTLEPRPSSSPEHNVLGAARPFSRFVQAPGSALPSSPLAQVKSHEHPLPARSPVRGHTHPELGLRRTSSANSSTPASGEHPRHTMRRATASAATSDAHAPPNRSVAPQLPPLPYTVAQAPTHSRWRFLPSFFSHTSTQSSSSLEPPASAEPAPPPPPRRGDVVCLRYDTLDDRGMRRLEGRSDHRPVIGSYAVYL</sequence>
<evidence type="ECO:0000313" key="4">
    <source>
        <dbReference type="Proteomes" id="UP000775547"/>
    </source>
</evidence>
<feature type="compositionally biased region" description="Polar residues" evidence="1">
    <location>
        <begin position="649"/>
        <end position="659"/>
    </location>
</feature>
<feature type="region of interest" description="Disordered" evidence="1">
    <location>
        <begin position="560"/>
        <end position="693"/>
    </location>
</feature>
<dbReference type="SMART" id="SM00128">
    <property type="entry name" value="IPPc"/>
    <property type="match status" value="1"/>
</dbReference>
<feature type="compositionally biased region" description="Acidic residues" evidence="1">
    <location>
        <begin position="517"/>
        <end position="528"/>
    </location>
</feature>
<evidence type="ECO:0000256" key="1">
    <source>
        <dbReference type="SAM" id="MobiDB-lite"/>
    </source>
</evidence>
<feature type="region of interest" description="Disordered" evidence="1">
    <location>
        <begin position="1"/>
        <end position="111"/>
    </location>
</feature>
<gene>
    <name evidence="3" type="ORF">DXG03_003728</name>
</gene>
<feature type="compositionally biased region" description="Polar residues" evidence="1">
    <location>
        <begin position="440"/>
        <end position="450"/>
    </location>
</feature>
<dbReference type="InterPro" id="IPR000300">
    <property type="entry name" value="IPPc"/>
</dbReference>
<feature type="compositionally biased region" description="Basic and acidic residues" evidence="1">
    <location>
        <begin position="363"/>
        <end position="374"/>
    </location>
</feature>
<dbReference type="Pfam" id="PF22669">
    <property type="entry name" value="Exo_endo_phos2"/>
    <property type="match status" value="2"/>
</dbReference>
<organism evidence="3 4">
    <name type="scientific">Asterophora parasitica</name>
    <dbReference type="NCBI Taxonomy" id="117018"/>
    <lineage>
        <taxon>Eukaryota</taxon>
        <taxon>Fungi</taxon>
        <taxon>Dikarya</taxon>
        <taxon>Basidiomycota</taxon>
        <taxon>Agaricomycotina</taxon>
        <taxon>Agaricomycetes</taxon>
        <taxon>Agaricomycetidae</taxon>
        <taxon>Agaricales</taxon>
        <taxon>Tricholomatineae</taxon>
        <taxon>Lyophyllaceae</taxon>
        <taxon>Asterophora</taxon>
    </lineage>
</organism>
<dbReference type="Proteomes" id="UP000775547">
    <property type="component" value="Unassembled WGS sequence"/>
</dbReference>
<name>A0A9P7G7T5_9AGAR</name>